<dbReference type="RefSeq" id="WP_245821696.1">
    <property type="nucleotide sequence ID" value="NZ_FOYL01000001.1"/>
</dbReference>
<dbReference type="EMBL" id="FOYL01000001">
    <property type="protein sequence ID" value="SFQ99985.1"/>
    <property type="molecule type" value="Genomic_DNA"/>
</dbReference>
<evidence type="ECO:0000256" key="1">
    <source>
        <dbReference type="SAM" id="SignalP"/>
    </source>
</evidence>
<dbReference type="AlphaFoldDB" id="A0A1I6D3G9"/>
<accession>A0A1I6D3G9</accession>
<keyword evidence="3" id="KW-1185">Reference proteome</keyword>
<proteinExistence type="predicted"/>
<evidence type="ECO:0000313" key="3">
    <source>
        <dbReference type="Proteomes" id="UP000198583"/>
    </source>
</evidence>
<evidence type="ECO:0008006" key="4">
    <source>
        <dbReference type="Google" id="ProtNLM"/>
    </source>
</evidence>
<sequence length="114" mass="12270">MLLNAVRKIGIAVGTIASASILLASPASAAQQCGDLRGPEGGTLPLCKSWVWDGNDYDGRWWTNGPSSLPSHTYLQRREDGVVKNSSYSGSYSDVGKISFRLCDSVTGRCSGWW</sequence>
<name>A0A1I6D3G9_9PSEU</name>
<dbReference type="Proteomes" id="UP000198583">
    <property type="component" value="Unassembled WGS sequence"/>
</dbReference>
<organism evidence="2 3">
    <name type="scientific">Lentzea waywayandensis</name>
    <dbReference type="NCBI Taxonomy" id="84724"/>
    <lineage>
        <taxon>Bacteria</taxon>
        <taxon>Bacillati</taxon>
        <taxon>Actinomycetota</taxon>
        <taxon>Actinomycetes</taxon>
        <taxon>Pseudonocardiales</taxon>
        <taxon>Pseudonocardiaceae</taxon>
        <taxon>Lentzea</taxon>
    </lineage>
</organism>
<feature type="signal peptide" evidence="1">
    <location>
        <begin position="1"/>
        <end position="29"/>
    </location>
</feature>
<gene>
    <name evidence="2" type="ORF">SAMN04488564_101984</name>
</gene>
<reference evidence="3" key="1">
    <citation type="submission" date="2016-10" db="EMBL/GenBank/DDBJ databases">
        <authorList>
            <person name="Varghese N."/>
            <person name="Submissions S."/>
        </authorList>
    </citation>
    <scope>NUCLEOTIDE SEQUENCE [LARGE SCALE GENOMIC DNA]</scope>
    <source>
        <strain evidence="3">DSM 44232</strain>
    </source>
</reference>
<protein>
    <recommendedName>
        <fullName evidence="4">Peptidase inhibitor family I36</fullName>
    </recommendedName>
</protein>
<evidence type="ECO:0000313" key="2">
    <source>
        <dbReference type="EMBL" id="SFQ99985.1"/>
    </source>
</evidence>
<feature type="chain" id="PRO_5011688128" description="Peptidase inhibitor family I36" evidence="1">
    <location>
        <begin position="30"/>
        <end position="114"/>
    </location>
</feature>
<keyword evidence="1" id="KW-0732">Signal</keyword>
<dbReference type="STRING" id="84724.SAMN04488564_101984"/>